<evidence type="ECO:0000313" key="1">
    <source>
        <dbReference type="Proteomes" id="UP000095281"/>
    </source>
</evidence>
<sequence>MPTWGLVQNALTGEYFLSTADKLPDVFWVRISKNKLHEVFNAVKNMECVSEDGEELHPFGGQPEDENMMQPIWQQQDGESMELEIIEESSVVEQSSSGGSYITEPEWFSPAVTSTPIHSPVSIYSANSSPALIRDPYLADFLNEDDSFF</sequence>
<reference evidence="2" key="1">
    <citation type="submission" date="2016-11" db="UniProtKB">
        <authorList>
            <consortium name="WormBaseParasite"/>
        </authorList>
    </citation>
    <scope>IDENTIFICATION</scope>
</reference>
<dbReference type="WBParaSite" id="MhA1_Contig1381.frz3.gene5">
    <property type="protein sequence ID" value="MhA1_Contig1381.frz3.gene5"/>
    <property type="gene ID" value="MhA1_Contig1381.frz3.gene5"/>
</dbReference>
<accession>A0A1I8B469</accession>
<name>A0A1I8B469_MELHA</name>
<proteinExistence type="predicted"/>
<protein>
    <submittedName>
        <fullName evidence="2">IRS-type PTB domain-containing protein</fullName>
    </submittedName>
</protein>
<dbReference type="Proteomes" id="UP000095281">
    <property type="component" value="Unplaced"/>
</dbReference>
<dbReference type="AlphaFoldDB" id="A0A1I8B469"/>
<organism evidence="1 2">
    <name type="scientific">Meloidogyne hapla</name>
    <name type="common">Root-knot nematode worm</name>
    <dbReference type="NCBI Taxonomy" id="6305"/>
    <lineage>
        <taxon>Eukaryota</taxon>
        <taxon>Metazoa</taxon>
        <taxon>Ecdysozoa</taxon>
        <taxon>Nematoda</taxon>
        <taxon>Chromadorea</taxon>
        <taxon>Rhabditida</taxon>
        <taxon>Tylenchina</taxon>
        <taxon>Tylenchomorpha</taxon>
        <taxon>Tylenchoidea</taxon>
        <taxon>Meloidogynidae</taxon>
        <taxon>Meloidogyninae</taxon>
        <taxon>Meloidogyne</taxon>
    </lineage>
</organism>
<evidence type="ECO:0000313" key="2">
    <source>
        <dbReference type="WBParaSite" id="MhA1_Contig1381.frz3.gene5"/>
    </source>
</evidence>
<keyword evidence="1" id="KW-1185">Reference proteome</keyword>